<sequence>MVLTCELEREHHMHRRLLALATISACALGMAGCSGNSDSGSSAASGASSNAAATDKVDVVASTNVWGSVAEAIGGDKVNVHSVINSPDQDPHDYEATAKDKLAFSKAKIAIANGGGYDDWAPKLVKSTASKATLIDAVETSGLKKPGQEEFNEHVFFSIDSARKVAKVVESDLAKASPDNKAAFESNLKDFESKLDELKAHAAKVGEKHPNSTAIATEPVVGYLLDDMKVKNITPEEFVEQSETEAGPSTKVVHETTKLIAAKKASILLVNGQTSDAVTKELQKAAKGAGIKQVGVWETFPKGVDTYQDFIGKAITDIDNGLA</sequence>
<dbReference type="InterPro" id="IPR006127">
    <property type="entry name" value="ZnuA-like"/>
</dbReference>
<protein>
    <submittedName>
        <fullName evidence="6">ABC transporter substrate-binding protein</fullName>
    </submittedName>
</protein>
<dbReference type="GO" id="GO:0030001">
    <property type="term" value="P:metal ion transport"/>
    <property type="evidence" value="ECO:0007669"/>
    <property type="project" value="InterPro"/>
</dbReference>
<keyword evidence="2" id="KW-0813">Transport</keyword>
<dbReference type="GO" id="GO:0046872">
    <property type="term" value="F:metal ion binding"/>
    <property type="evidence" value="ECO:0007669"/>
    <property type="project" value="UniProtKB-KW"/>
</dbReference>
<feature type="coiled-coil region" evidence="5">
    <location>
        <begin position="181"/>
        <end position="208"/>
    </location>
</feature>
<proteinExistence type="predicted"/>
<dbReference type="GO" id="GO:0030313">
    <property type="term" value="C:cell envelope"/>
    <property type="evidence" value="ECO:0007669"/>
    <property type="project" value="UniProtKB-SubCell"/>
</dbReference>
<gene>
    <name evidence="6" type="ORF">CHT91_06975</name>
</gene>
<evidence type="ECO:0000256" key="2">
    <source>
        <dbReference type="ARBA" id="ARBA00022448"/>
    </source>
</evidence>
<dbReference type="Proteomes" id="UP000259211">
    <property type="component" value="Unassembled WGS sequence"/>
</dbReference>
<dbReference type="Gene3D" id="3.40.50.1980">
    <property type="entry name" value="Nitrogenase molybdenum iron protein domain"/>
    <property type="match status" value="2"/>
</dbReference>
<evidence type="ECO:0000256" key="1">
    <source>
        <dbReference type="ARBA" id="ARBA00004196"/>
    </source>
</evidence>
<accession>A0A3E2DHX6</accession>
<evidence type="ECO:0000256" key="5">
    <source>
        <dbReference type="SAM" id="Coils"/>
    </source>
</evidence>
<dbReference type="EMBL" id="NOWI01000005">
    <property type="protein sequence ID" value="RFT44563.1"/>
    <property type="molecule type" value="Genomic_DNA"/>
</dbReference>
<dbReference type="PANTHER" id="PTHR42953">
    <property type="entry name" value="HIGH-AFFINITY ZINC UPTAKE SYSTEM PROTEIN ZNUA-RELATED"/>
    <property type="match status" value="1"/>
</dbReference>
<dbReference type="AlphaFoldDB" id="A0A3E2DHX6"/>
<evidence type="ECO:0000313" key="7">
    <source>
        <dbReference type="Proteomes" id="UP000259211"/>
    </source>
</evidence>
<keyword evidence="4" id="KW-0732">Signal</keyword>
<keyword evidence="3" id="KW-0479">Metal-binding</keyword>
<reference evidence="6 7" key="1">
    <citation type="submission" date="2017-07" db="EMBL/GenBank/DDBJ databases">
        <authorList>
            <person name="Sun Z.S."/>
            <person name="Albrecht U."/>
            <person name="Echele G."/>
            <person name="Lee C.C."/>
        </authorList>
    </citation>
    <scope>NUCLEOTIDE SEQUENCE [LARGE SCALE GENOMIC DNA]</scope>
    <source>
        <strain evidence="6 7">P16-029</strain>
    </source>
</reference>
<dbReference type="InterPro" id="IPR050492">
    <property type="entry name" value="Bact_metal-bind_prot9"/>
</dbReference>
<name>A0A3E2DHX6_9ACTN</name>
<dbReference type="PANTHER" id="PTHR42953:SF1">
    <property type="entry name" value="METAL-BINDING PROTEIN HI_0362-RELATED"/>
    <property type="match status" value="1"/>
</dbReference>
<comment type="caution">
    <text evidence="6">The sequence shown here is derived from an EMBL/GenBank/DDBJ whole genome shotgun (WGS) entry which is preliminary data.</text>
</comment>
<evidence type="ECO:0000256" key="3">
    <source>
        <dbReference type="ARBA" id="ARBA00022723"/>
    </source>
</evidence>
<evidence type="ECO:0000313" key="6">
    <source>
        <dbReference type="EMBL" id="RFT44563.1"/>
    </source>
</evidence>
<dbReference type="SUPFAM" id="SSF53807">
    <property type="entry name" value="Helical backbone' metal receptor"/>
    <property type="match status" value="1"/>
</dbReference>
<keyword evidence="5" id="KW-0175">Coiled coil</keyword>
<evidence type="ECO:0000256" key="4">
    <source>
        <dbReference type="ARBA" id="ARBA00022729"/>
    </source>
</evidence>
<dbReference type="Pfam" id="PF01297">
    <property type="entry name" value="ZnuA"/>
    <property type="match status" value="1"/>
</dbReference>
<organism evidence="6 7">
    <name type="scientific">Cutibacterium avidum</name>
    <dbReference type="NCBI Taxonomy" id="33010"/>
    <lineage>
        <taxon>Bacteria</taxon>
        <taxon>Bacillati</taxon>
        <taxon>Actinomycetota</taxon>
        <taxon>Actinomycetes</taxon>
        <taxon>Propionibacteriales</taxon>
        <taxon>Propionibacteriaceae</taxon>
        <taxon>Cutibacterium</taxon>
    </lineage>
</organism>
<comment type="subcellular location">
    <subcellularLocation>
        <location evidence="1">Cell envelope</location>
    </subcellularLocation>
</comment>